<feature type="compositionally biased region" description="Low complexity" evidence="1">
    <location>
        <begin position="35"/>
        <end position="51"/>
    </location>
</feature>
<reference evidence="2" key="1">
    <citation type="journal article" date="2018" name="DNA Res.">
        <title>Multiple hybrid de novo genome assembly of finger millet, an orphan allotetraploid crop.</title>
        <authorList>
            <person name="Hatakeyama M."/>
            <person name="Aluri S."/>
            <person name="Balachadran M.T."/>
            <person name="Sivarajan S.R."/>
            <person name="Patrignani A."/>
            <person name="Gruter S."/>
            <person name="Poveda L."/>
            <person name="Shimizu-Inatsugi R."/>
            <person name="Baeten J."/>
            <person name="Francoijs K.J."/>
            <person name="Nataraja K.N."/>
            <person name="Reddy Y.A.N."/>
            <person name="Phadnis S."/>
            <person name="Ravikumar R.L."/>
            <person name="Schlapbach R."/>
            <person name="Sreeman S.M."/>
            <person name="Shimizu K.K."/>
        </authorList>
    </citation>
    <scope>NUCLEOTIDE SEQUENCE</scope>
</reference>
<evidence type="ECO:0000313" key="3">
    <source>
        <dbReference type="Proteomes" id="UP001054889"/>
    </source>
</evidence>
<comment type="caution">
    <text evidence="2">The sequence shown here is derived from an EMBL/GenBank/DDBJ whole genome shotgun (WGS) entry which is preliminary data.</text>
</comment>
<sequence length="130" mass="14530">MQGSASSSSSCRVADFGAAWDAEQQQKRQRCQGFSDNQVSSSSENNSLQASEPEFKVDSADNEEEDYYFDDEEDICYDDDDEGSDYEIDTADFNQQLADKFDGLDLPPGVEATVPWLLKDPTEDPGKFKQ</sequence>
<organism evidence="2 3">
    <name type="scientific">Eleusine coracana subsp. coracana</name>
    <dbReference type="NCBI Taxonomy" id="191504"/>
    <lineage>
        <taxon>Eukaryota</taxon>
        <taxon>Viridiplantae</taxon>
        <taxon>Streptophyta</taxon>
        <taxon>Embryophyta</taxon>
        <taxon>Tracheophyta</taxon>
        <taxon>Spermatophyta</taxon>
        <taxon>Magnoliopsida</taxon>
        <taxon>Liliopsida</taxon>
        <taxon>Poales</taxon>
        <taxon>Poaceae</taxon>
        <taxon>PACMAD clade</taxon>
        <taxon>Chloridoideae</taxon>
        <taxon>Cynodonteae</taxon>
        <taxon>Eleusininae</taxon>
        <taxon>Eleusine</taxon>
    </lineage>
</organism>
<evidence type="ECO:0000313" key="2">
    <source>
        <dbReference type="EMBL" id="GJM94933.1"/>
    </source>
</evidence>
<evidence type="ECO:0000256" key="1">
    <source>
        <dbReference type="SAM" id="MobiDB-lite"/>
    </source>
</evidence>
<dbReference type="EMBL" id="BQKI01000005">
    <property type="protein sequence ID" value="GJM94933.1"/>
    <property type="molecule type" value="Genomic_DNA"/>
</dbReference>
<feature type="compositionally biased region" description="Acidic residues" evidence="1">
    <location>
        <begin position="60"/>
        <end position="84"/>
    </location>
</feature>
<proteinExistence type="predicted"/>
<accession>A0AAV5CA26</accession>
<reference evidence="2" key="2">
    <citation type="submission" date="2021-12" db="EMBL/GenBank/DDBJ databases">
        <title>Resequencing data analysis of finger millet.</title>
        <authorList>
            <person name="Hatakeyama M."/>
            <person name="Aluri S."/>
            <person name="Balachadran M.T."/>
            <person name="Sivarajan S.R."/>
            <person name="Poveda L."/>
            <person name="Shimizu-Inatsugi R."/>
            <person name="Schlapbach R."/>
            <person name="Sreeman S.M."/>
            <person name="Shimizu K.K."/>
        </authorList>
    </citation>
    <scope>NUCLEOTIDE SEQUENCE</scope>
</reference>
<keyword evidence="3" id="KW-1185">Reference proteome</keyword>
<feature type="region of interest" description="Disordered" evidence="1">
    <location>
        <begin position="22"/>
        <end position="84"/>
    </location>
</feature>
<dbReference type="AlphaFoldDB" id="A0AAV5CA26"/>
<dbReference type="Proteomes" id="UP001054889">
    <property type="component" value="Unassembled WGS sequence"/>
</dbReference>
<gene>
    <name evidence="2" type="primary">ga11620</name>
    <name evidence="2" type="ORF">PR202_ga11620</name>
</gene>
<protein>
    <submittedName>
        <fullName evidence="2">Uncharacterized protein</fullName>
    </submittedName>
</protein>
<name>A0AAV5CA26_ELECO</name>